<sequence length="136" mass="15259">MEKKVWPVSKTGTKGREFGQALGLADIGTGASCLAKRREQLKWYPLVVLRTEGIIGAVRRWEGWQERSEWGIFRLNSQSRQLKDFRKIDTPPVGPINYTQAEIFCAGYCRSMRPNSAPHNGGRGLSSGAYNETQLS</sequence>
<protein>
    <submittedName>
        <fullName evidence="2">Uncharacterized protein</fullName>
    </submittedName>
</protein>
<gene>
    <name evidence="2" type="ORF">CRG98_016907</name>
</gene>
<proteinExistence type="predicted"/>
<dbReference type="AlphaFoldDB" id="A0A2I0K4K6"/>
<reference evidence="2 3" key="1">
    <citation type="submission" date="2017-11" db="EMBL/GenBank/DDBJ databases">
        <title>De-novo sequencing of pomegranate (Punica granatum L.) genome.</title>
        <authorList>
            <person name="Akparov Z."/>
            <person name="Amiraslanov A."/>
            <person name="Hajiyeva S."/>
            <person name="Abbasov M."/>
            <person name="Kaur K."/>
            <person name="Hamwieh A."/>
            <person name="Solovyev V."/>
            <person name="Salamov A."/>
            <person name="Braich B."/>
            <person name="Kosarev P."/>
            <person name="Mahmoud A."/>
            <person name="Hajiyev E."/>
            <person name="Babayeva S."/>
            <person name="Izzatullayeva V."/>
            <person name="Mammadov A."/>
            <person name="Mammadov A."/>
            <person name="Sharifova S."/>
            <person name="Ojaghi J."/>
            <person name="Eynullazada K."/>
            <person name="Bayramov B."/>
            <person name="Abdulazimova A."/>
            <person name="Shahmuradov I."/>
        </authorList>
    </citation>
    <scope>NUCLEOTIDE SEQUENCE [LARGE SCALE GENOMIC DNA]</scope>
    <source>
        <strain evidence="3">cv. AG2017</strain>
        <tissue evidence="2">Leaf</tissue>
    </source>
</reference>
<name>A0A2I0K4K6_PUNGR</name>
<keyword evidence="3" id="KW-1185">Reference proteome</keyword>
<feature type="region of interest" description="Disordered" evidence="1">
    <location>
        <begin position="117"/>
        <end position="136"/>
    </location>
</feature>
<dbReference type="Proteomes" id="UP000233551">
    <property type="component" value="Unassembled WGS sequence"/>
</dbReference>
<dbReference type="EMBL" id="PGOL01000953">
    <property type="protein sequence ID" value="PKI62636.1"/>
    <property type="molecule type" value="Genomic_DNA"/>
</dbReference>
<evidence type="ECO:0000313" key="3">
    <source>
        <dbReference type="Proteomes" id="UP000233551"/>
    </source>
</evidence>
<organism evidence="2 3">
    <name type="scientific">Punica granatum</name>
    <name type="common">Pomegranate</name>
    <dbReference type="NCBI Taxonomy" id="22663"/>
    <lineage>
        <taxon>Eukaryota</taxon>
        <taxon>Viridiplantae</taxon>
        <taxon>Streptophyta</taxon>
        <taxon>Embryophyta</taxon>
        <taxon>Tracheophyta</taxon>
        <taxon>Spermatophyta</taxon>
        <taxon>Magnoliopsida</taxon>
        <taxon>eudicotyledons</taxon>
        <taxon>Gunneridae</taxon>
        <taxon>Pentapetalae</taxon>
        <taxon>rosids</taxon>
        <taxon>malvids</taxon>
        <taxon>Myrtales</taxon>
        <taxon>Lythraceae</taxon>
        <taxon>Punica</taxon>
    </lineage>
</organism>
<evidence type="ECO:0000256" key="1">
    <source>
        <dbReference type="SAM" id="MobiDB-lite"/>
    </source>
</evidence>
<evidence type="ECO:0000313" key="2">
    <source>
        <dbReference type="EMBL" id="PKI62636.1"/>
    </source>
</evidence>
<accession>A0A2I0K4K6</accession>
<comment type="caution">
    <text evidence="2">The sequence shown here is derived from an EMBL/GenBank/DDBJ whole genome shotgun (WGS) entry which is preliminary data.</text>
</comment>